<feature type="transmembrane region" description="Helical" evidence="2">
    <location>
        <begin position="6"/>
        <end position="23"/>
    </location>
</feature>
<feature type="region of interest" description="Disordered" evidence="1">
    <location>
        <begin position="31"/>
        <end position="58"/>
    </location>
</feature>
<evidence type="ECO:0000313" key="3">
    <source>
        <dbReference type="EMBL" id="PIR92424.1"/>
    </source>
</evidence>
<organism evidence="3 4">
    <name type="scientific">Candidatus Falkowbacteria bacterium CG10_big_fil_rev_8_21_14_0_10_44_15</name>
    <dbReference type="NCBI Taxonomy" id="1974569"/>
    <lineage>
        <taxon>Bacteria</taxon>
        <taxon>Candidatus Falkowiibacteriota</taxon>
    </lineage>
</organism>
<evidence type="ECO:0000256" key="2">
    <source>
        <dbReference type="SAM" id="Phobius"/>
    </source>
</evidence>
<accession>A0A2H0V011</accession>
<keyword evidence="2" id="KW-0812">Transmembrane</keyword>
<keyword evidence="2" id="KW-0472">Membrane</keyword>
<reference evidence="4" key="1">
    <citation type="submission" date="2017-09" db="EMBL/GenBank/DDBJ databases">
        <title>Depth-based differentiation of microbial function through sediment-hosted aquifers and enrichment of novel symbionts in the deep terrestrial subsurface.</title>
        <authorList>
            <person name="Probst A.J."/>
            <person name="Ladd B."/>
            <person name="Jarett J.K."/>
            <person name="Geller-Mcgrath D.E."/>
            <person name="Sieber C.M.K."/>
            <person name="Emerson J.B."/>
            <person name="Anantharaman K."/>
            <person name="Thomas B.C."/>
            <person name="Malmstrom R."/>
            <person name="Stieglmeier M."/>
            <person name="Klingl A."/>
            <person name="Woyke T."/>
            <person name="Ryan C.M."/>
            <person name="Banfield J.F."/>
        </authorList>
    </citation>
    <scope>NUCLEOTIDE SEQUENCE [LARGE SCALE GENOMIC DNA]</scope>
</reference>
<dbReference type="Proteomes" id="UP000228510">
    <property type="component" value="Unassembled WGS sequence"/>
</dbReference>
<proteinExistence type="predicted"/>
<keyword evidence="2" id="KW-1133">Transmembrane helix</keyword>
<evidence type="ECO:0000313" key="4">
    <source>
        <dbReference type="Proteomes" id="UP000228510"/>
    </source>
</evidence>
<feature type="compositionally biased region" description="Low complexity" evidence="1">
    <location>
        <begin position="42"/>
        <end position="52"/>
    </location>
</feature>
<dbReference type="EMBL" id="PFAT01000025">
    <property type="protein sequence ID" value="PIR92424.1"/>
    <property type="molecule type" value="Genomic_DNA"/>
</dbReference>
<evidence type="ECO:0000256" key="1">
    <source>
        <dbReference type="SAM" id="MobiDB-lite"/>
    </source>
</evidence>
<gene>
    <name evidence="3" type="ORF">COU01_01795</name>
</gene>
<sequence>MKKGILIAIIIILLGLAGYVFVVQKSVKRESVQSAPQKSVEAPAQPSSSPAAVIDTNDNLDQALQDLDQIE</sequence>
<name>A0A2H0V011_9BACT</name>
<dbReference type="AlphaFoldDB" id="A0A2H0V011"/>
<comment type="caution">
    <text evidence="3">The sequence shown here is derived from an EMBL/GenBank/DDBJ whole genome shotgun (WGS) entry which is preliminary data.</text>
</comment>
<protein>
    <submittedName>
        <fullName evidence="3">Uncharacterized protein</fullName>
    </submittedName>
</protein>